<dbReference type="Proteomes" id="UP001472677">
    <property type="component" value="Unassembled WGS sequence"/>
</dbReference>
<organism evidence="1 2">
    <name type="scientific">Hibiscus sabdariffa</name>
    <name type="common">roselle</name>
    <dbReference type="NCBI Taxonomy" id="183260"/>
    <lineage>
        <taxon>Eukaryota</taxon>
        <taxon>Viridiplantae</taxon>
        <taxon>Streptophyta</taxon>
        <taxon>Embryophyta</taxon>
        <taxon>Tracheophyta</taxon>
        <taxon>Spermatophyta</taxon>
        <taxon>Magnoliopsida</taxon>
        <taxon>eudicotyledons</taxon>
        <taxon>Gunneridae</taxon>
        <taxon>Pentapetalae</taxon>
        <taxon>rosids</taxon>
        <taxon>malvids</taxon>
        <taxon>Malvales</taxon>
        <taxon>Malvaceae</taxon>
        <taxon>Malvoideae</taxon>
        <taxon>Hibiscus</taxon>
    </lineage>
</organism>
<name>A0ABR2AC50_9ROSI</name>
<comment type="caution">
    <text evidence="1">The sequence shown here is derived from an EMBL/GenBank/DDBJ whole genome shotgun (WGS) entry which is preliminary data.</text>
</comment>
<gene>
    <name evidence="1" type="ORF">V6N12_024871</name>
</gene>
<proteinExistence type="predicted"/>
<accession>A0ABR2AC50</accession>
<evidence type="ECO:0000313" key="2">
    <source>
        <dbReference type="Proteomes" id="UP001472677"/>
    </source>
</evidence>
<keyword evidence="2" id="KW-1185">Reference proteome</keyword>
<reference evidence="1 2" key="1">
    <citation type="journal article" date="2024" name="G3 (Bethesda)">
        <title>Genome assembly of Hibiscus sabdariffa L. provides insights into metabolisms of medicinal natural products.</title>
        <authorList>
            <person name="Kim T."/>
        </authorList>
    </citation>
    <scope>NUCLEOTIDE SEQUENCE [LARGE SCALE GENOMIC DNA]</scope>
    <source>
        <strain evidence="1">TK-2024</strain>
        <tissue evidence="1">Old leaves</tissue>
    </source>
</reference>
<sequence length="120" mass="13561">MRSVTLSIESSQFQVVVITGDCSELPVTILGQIPFFCTWNVQFQVAFVLGYYSRLSARLSMHKGGLYIGSTRFRVTSIHTYLSGLRVTVLSQHLSFCTGTGQFQFQAEREFLCMSRVMTK</sequence>
<protein>
    <submittedName>
        <fullName evidence="1">Uncharacterized protein</fullName>
    </submittedName>
</protein>
<evidence type="ECO:0000313" key="1">
    <source>
        <dbReference type="EMBL" id="KAK8490251.1"/>
    </source>
</evidence>
<dbReference type="EMBL" id="JBBPBM010000867">
    <property type="protein sequence ID" value="KAK8490251.1"/>
    <property type="molecule type" value="Genomic_DNA"/>
</dbReference>